<feature type="transmembrane region" description="Helical" evidence="14">
    <location>
        <begin position="1418"/>
        <end position="1438"/>
    </location>
</feature>
<dbReference type="SMART" id="SM00665">
    <property type="entry name" value="B561"/>
    <property type="match status" value="1"/>
</dbReference>
<proteinExistence type="inferred from homology"/>
<dbReference type="InterPro" id="IPR057443">
    <property type="entry name" value="At5g54830-like"/>
</dbReference>
<dbReference type="InterPro" id="IPR032675">
    <property type="entry name" value="LRR_dom_sf"/>
</dbReference>
<evidence type="ECO:0000256" key="3">
    <source>
        <dbReference type="ARBA" id="ARBA00022448"/>
    </source>
</evidence>
<dbReference type="InterPro" id="IPR013210">
    <property type="entry name" value="LRR_N_plant-typ"/>
</dbReference>
<keyword evidence="6 15" id="KW-0732">Signal</keyword>
<feature type="transmembrane region" description="Helical" evidence="14">
    <location>
        <begin position="1527"/>
        <end position="1545"/>
    </location>
</feature>
<dbReference type="PROSITE" id="PS51549">
    <property type="entry name" value="DM13"/>
    <property type="match status" value="1"/>
</dbReference>
<keyword evidence="7" id="KW-0677">Repeat</keyword>
<comment type="caution">
    <text evidence="19">The sequence shown here is derived from an EMBL/GenBank/DDBJ whole genome shotgun (WGS) entry which is preliminary data.</text>
</comment>
<feature type="compositionally biased region" description="Basic and acidic residues" evidence="13">
    <location>
        <begin position="673"/>
        <end position="686"/>
    </location>
</feature>
<evidence type="ECO:0000259" key="17">
    <source>
        <dbReference type="PROSITE" id="PS50939"/>
    </source>
</evidence>
<dbReference type="GO" id="GO:0016020">
    <property type="term" value="C:membrane"/>
    <property type="evidence" value="ECO:0007669"/>
    <property type="project" value="UniProtKB-SubCell"/>
</dbReference>
<dbReference type="Pfam" id="PF10517">
    <property type="entry name" value="DM13"/>
    <property type="match status" value="1"/>
</dbReference>
<evidence type="ECO:0000259" key="18">
    <source>
        <dbReference type="PROSITE" id="PS51549"/>
    </source>
</evidence>
<evidence type="ECO:0000256" key="15">
    <source>
        <dbReference type="SAM" id="SignalP"/>
    </source>
</evidence>
<protein>
    <recommendedName>
        <fullName evidence="21">DOMON domain-containing protein</fullName>
    </recommendedName>
</protein>
<evidence type="ECO:0000256" key="5">
    <source>
        <dbReference type="ARBA" id="ARBA00022692"/>
    </source>
</evidence>
<feature type="transmembrane region" description="Helical" evidence="14">
    <location>
        <begin position="1489"/>
        <end position="1507"/>
    </location>
</feature>
<evidence type="ECO:0000256" key="4">
    <source>
        <dbReference type="ARBA" id="ARBA00022614"/>
    </source>
</evidence>
<evidence type="ECO:0008006" key="21">
    <source>
        <dbReference type="Google" id="ProtNLM"/>
    </source>
</evidence>
<dbReference type="FunFam" id="3.80.10.10:FF:000129">
    <property type="entry name" value="Leucine-rich repeat receptor-like kinase"/>
    <property type="match status" value="1"/>
</dbReference>
<dbReference type="SMART" id="SM00664">
    <property type="entry name" value="DoH"/>
    <property type="match status" value="2"/>
</dbReference>
<dbReference type="InterPro" id="IPR019545">
    <property type="entry name" value="DM13_domain"/>
</dbReference>
<dbReference type="SUPFAM" id="SSF52047">
    <property type="entry name" value="RNI-like"/>
    <property type="match status" value="1"/>
</dbReference>
<dbReference type="Pfam" id="PF25489">
    <property type="entry name" value="At5g54830"/>
    <property type="match status" value="1"/>
</dbReference>
<keyword evidence="3" id="KW-0813">Transport</keyword>
<feature type="transmembrane region" description="Helical" evidence="14">
    <location>
        <begin position="1450"/>
        <end position="1469"/>
    </location>
</feature>
<keyword evidence="20" id="KW-1185">Reference proteome</keyword>
<evidence type="ECO:0000313" key="19">
    <source>
        <dbReference type="EMBL" id="KAG8479494.1"/>
    </source>
</evidence>
<dbReference type="PANTHER" id="PTHR47281:SF1">
    <property type="entry name" value="OS09G0557700 PROTEIN"/>
    <property type="match status" value="1"/>
</dbReference>
<reference evidence="19 20" key="1">
    <citation type="journal article" date="2021" name="bioRxiv">
        <title>The Gossypium anomalum genome as a resource for cotton improvement and evolutionary analysis of hybrid incompatibility.</title>
        <authorList>
            <person name="Grover C.E."/>
            <person name="Yuan D."/>
            <person name="Arick M.A."/>
            <person name="Miller E.R."/>
            <person name="Hu G."/>
            <person name="Peterson D.G."/>
            <person name="Wendel J.F."/>
            <person name="Udall J.A."/>
        </authorList>
    </citation>
    <scope>NUCLEOTIDE SEQUENCE [LARGE SCALE GENOMIC DNA]</scope>
    <source>
        <strain evidence="19">JFW-Udall</strain>
        <tissue evidence="19">Leaf</tissue>
    </source>
</reference>
<evidence type="ECO:0000256" key="8">
    <source>
        <dbReference type="ARBA" id="ARBA00022982"/>
    </source>
</evidence>
<dbReference type="Gene3D" id="2.60.40.1210">
    <property type="entry name" value="Cellobiose dehydrogenase, cytochrome domain"/>
    <property type="match status" value="1"/>
</dbReference>
<evidence type="ECO:0000256" key="10">
    <source>
        <dbReference type="ARBA" id="ARBA00023136"/>
    </source>
</evidence>
<dbReference type="Pfam" id="PF03351">
    <property type="entry name" value="DOMON"/>
    <property type="match status" value="2"/>
</dbReference>
<keyword evidence="8" id="KW-0249">Electron transport</keyword>
<feature type="signal peptide" evidence="15">
    <location>
        <begin position="1"/>
        <end position="25"/>
    </location>
</feature>
<dbReference type="Pfam" id="PF00560">
    <property type="entry name" value="LRR_1"/>
    <property type="match status" value="4"/>
</dbReference>
<feature type="region of interest" description="Disordered" evidence="13">
    <location>
        <begin position="662"/>
        <end position="686"/>
    </location>
</feature>
<feature type="domain" description="DM13" evidence="18">
    <location>
        <begin position="753"/>
        <end position="855"/>
    </location>
</feature>
<keyword evidence="11" id="KW-0675">Receptor</keyword>
<dbReference type="InterPro" id="IPR005018">
    <property type="entry name" value="DOMON_domain"/>
</dbReference>
<keyword evidence="10 14" id="KW-0472">Membrane</keyword>
<evidence type="ECO:0000256" key="14">
    <source>
        <dbReference type="SAM" id="Phobius"/>
    </source>
</evidence>
<dbReference type="Gene3D" id="1.20.120.1770">
    <property type="match status" value="1"/>
</dbReference>
<evidence type="ECO:0000256" key="2">
    <source>
        <dbReference type="ARBA" id="ARBA00009592"/>
    </source>
</evidence>
<dbReference type="PROSITE" id="PS50939">
    <property type="entry name" value="CYTOCHROME_B561"/>
    <property type="match status" value="1"/>
</dbReference>
<evidence type="ECO:0000256" key="1">
    <source>
        <dbReference type="ARBA" id="ARBA00004479"/>
    </source>
</evidence>
<dbReference type="PROSITE" id="PS50836">
    <property type="entry name" value="DOMON"/>
    <property type="match status" value="2"/>
</dbReference>
<dbReference type="InterPro" id="IPR045879">
    <property type="entry name" value="B561A"/>
</dbReference>
<dbReference type="Proteomes" id="UP000701853">
    <property type="component" value="Chromosome 11"/>
</dbReference>
<feature type="domain" description="Cytochrome b561" evidence="17">
    <location>
        <begin position="1348"/>
        <end position="1545"/>
    </location>
</feature>
<feature type="transmembrane region" description="Helical" evidence="14">
    <location>
        <begin position="1381"/>
        <end position="1406"/>
    </location>
</feature>
<dbReference type="CDD" id="cd09631">
    <property type="entry name" value="DOMON_DOH"/>
    <property type="match status" value="2"/>
</dbReference>
<accession>A0A8J5Z0M9</accession>
<keyword evidence="4" id="KW-0433">Leucine-rich repeat</keyword>
<organism evidence="19 20">
    <name type="scientific">Gossypium anomalum</name>
    <dbReference type="NCBI Taxonomy" id="47600"/>
    <lineage>
        <taxon>Eukaryota</taxon>
        <taxon>Viridiplantae</taxon>
        <taxon>Streptophyta</taxon>
        <taxon>Embryophyta</taxon>
        <taxon>Tracheophyta</taxon>
        <taxon>Spermatophyta</taxon>
        <taxon>Magnoliopsida</taxon>
        <taxon>eudicotyledons</taxon>
        <taxon>Gunneridae</taxon>
        <taxon>Pentapetalae</taxon>
        <taxon>rosids</taxon>
        <taxon>malvids</taxon>
        <taxon>Malvales</taxon>
        <taxon>Malvaceae</taxon>
        <taxon>Malvoideae</taxon>
        <taxon>Gossypium</taxon>
    </lineage>
</organism>
<evidence type="ECO:0000256" key="7">
    <source>
        <dbReference type="ARBA" id="ARBA00022737"/>
    </source>
</evidence>
<dbReference type="InterPro" id="IPR045266">
    <property type="entry name" value="DOH_DOMON"/>
</dbReference>
<comment type="subcellular location">
    <subcellularLocation>
        <location evidence="1">Membrane</location>
        <topology evidence="1">Single-pass type I membrane protein</topology>
    </subcellularLocation>
</comment>
<feature type="chain" id="PRO_5035154019" description="DOMON domain-containing protein" evidence="15">
    <location>
        <begin position="26"/>
        <end position="1600"/>
    </location>
</feature>
<evidence type="ECO:0000256" key="12">
    <source>
        <dbReference type="ARBA" id="ARBA00023180"/>
    </source>
</evidence>
<dbReference type="EMBL" id="JAHUZN010000011">
    <property type="protein sequence ID" value="KAG8479494.1"/>
    <property type="molecule type" value="Genomic_DNA"/>
</dbReference>
<evidence type="ECO:0000259" key="16">
    <source>
        <dbReference type="PROSITE" id="PS50836"/>
    </source>
</evidence>
<evidence type="ECO:0000256" key="11">
    <source>
        <dbReference type="ARBA" id="ARBA00023170"/>
    </source>
</evidence>
<evidence type="ECO:0000313" key="20">
    <source>
        <dbReference type="Proteomes" id="UP000701853"/>
    </source>
</evidence>
<dbReference type="Pfam" id="PF08263">
    <property type="entry name" value="LRRNT_2"/>
    <property type="match status" value="1"/>
</dbReference>
<dbReference type="InterPro" id="IPR006593">
    <property type="entry name" value="Cyt_b561/ferric_Rdtase_TM"/>
</dbReference>
<keyword evidence="5 14" id="KW-0812">Transmembrane</keyword>
<dbReference type="CDD" id="cd08760">
    <property type="entry name" value="Cyt_b561_FRRS1_like"/>
    <property type="match status" value="1"/>
</dbReference>
<evidence type="ECO:0000256" key="9">
    <source>
        <dbReference type="ARBA" id="ARBA00022989"/>
    </source>
</evidence>
<comment type="similarity">
    <text evidence="2">Belongs to the RLP family.</text>
</comment>
<dbReference type="Pfam" id="PF03188">
    <property type="entry name" value="Cytochrom_B561"/>
    <property type="match status" value="1"/>
</dbReference>
<evidence type="ECO:0000256" key="13">
    <source>
        <dbReference type="SAM" id="MobiDB-lite"/>
    </source>
</evidence>
<keyword evidence="9 14" id="KW-1133">Transmembrane helix</keyword>
<dbReference type="Gene3D" id="3.80.10.10">
    <property type="entry name" value="Ribonuclease Inhibitor"/>
    <property type="match status" value="3"/>
</dbReference>
<feature type="domain" description="DOMON" evidence="16">
    <location>
        <begin position="878"/>
        <end position="1024"/>
    </location>
</feature>
<dbReference type="FunFam" id="3.80.10.10:FF:000041">
    <property type="entry name" value="LRR receptor-like serine/threonine-protein kinase ERECTA"/>
    <property type="match status" value="1"/>
</dbReference>
<feature type="domain" description="DOMON" evidence="16">
    <location>
        <begin position="1219"/>
        <end position="1340"/>
    </location>
</feature>
<dbReference type="OrthoDB" id="2448405at2759"/>
<dbReference type="InterPro" id="IPR003591">
    <property type="entry name" value="Leu-rich_rpt_typical-subtyp"/>
</dbReference>
<gene>
    <name evidence="19" type="ORF">CXB51_029793</name>
</gene>
<name>A0A8J5Z0M9_9ROSI</name>
<dbReference type="FunFam" id="3.80.10.10:FF:000111">
    <property type="entry name" value="LRR receptor-like serine/threonine-protein kinase ERECTA"/>
    <property type="match status" value="1"/>
</dbReference>
<dbReference type="FunFam" id="3.80.10.10:FF:000719">
    <property type="entry name" value="MDIS1-interacting receptor like kinase 2 isoform A"/>
    <property type="match status" value="1"/>
</dbReference>
<sequence length="1600" mass="178474">MEKPSFLPPFMFGLLFATFEVILSAKYSSFTVDQSALLALKSHITHDPHNFLATNWSTSTSVCNWIGVTCGSRHHRVTALNLSSMDLTGTISSQLGNLSFLAWLDIHQNSFHGSLPIELTNLRSMKYLDFGDNSFNGEIPSWFGCFTKLQRLSLYLNNFIGVIPSTLGNLSKLERLSLGGNQISGRIPNSLFKCKELKYLSLYNNSLEGSIPTEIGNLTLLDTLYLGDNHLKGRIPTPPPSLQWYVVSNNNLIGEIPSSICNLTSLMGFFLSENTLEGTIPECFRNLSSSLLQFDLRYNNFHGQIPEIFAKGCTLKGFRINNNELEGSLPQSLSNCKDLILLDVGNNNLNDTFPNWLGNLDQLQVLILRSNRFYGQVDSFDVRISLTHLRIVDLSHNNFSGYLPTLVFEHLHAIREGYEKKVEPKYMQEGFGDELMVNYAFGLSFTTKGLETEFQALLSIWTVVDLSSNQFSGEIPKILGELHLLIVLNLSHNCLIGPIPSSLGDLSELESLDLSSNKLEGRIPTELKNLGFLEVLNLSQNNLKGPIPQGKQFDTFDNDSYIGNLDLCGFPLSKSCDIDEETPAKFDNDDGDELNWKFSIVMGYGCGLVLGMSMAYIVFTTGKPWWLIRIVERVRQRFAKRASLMAMFPDVFMIGALKTEKGGGESGAGANDDSSRGGKKQEKNKIVKQYRDKLTTRSRCTESPLTTTGRSLAPSFSLKGSFSIITEFGFSNHPRPDSNVQFQNFPSNPALPNQFHRLFQCGFGSEMLQHQLPSRVTGFDMLSGSSDVVFWGAVSLNFSDLTSGFPISGQRLNQTAYKNASFSVQLLPDITWDQINVLSIWDIASTSDFGHVTLPQNGSDSVSNSVHTVFDNCKNLSDNYRVRWNLNVEENWIEIGLEAAAPTTYYMAFGWANPNRTKELMSEADVTVASFTEEGRPFVDDFYITAYSECKLSSKDRTAIGVCPDVVYENSKNGMMVNNTRLVYGHRRDGVSLIMFRKPLNSTDKKYDLPVYPNEDMRVIWALGLMKPPNENRSHFVPQFHGGPEKVAYGHLVLNVSEKVDDCFGPLDADDNEDQELIIADTGVPLVVTTGEVLHYPNPPSPSKVLYINNKEAPVLRVERGVPVKFLVQAGHDVAFYITSDSLGGNATLRNATETIYSGGPEAEGVVANPHELIWVPDRNTPDQVYYQSLYQEKMGWKVQVVDGALSDMYNNSVLLDDQQVTFFWTLSEDSITIAAHGVKKSGYLAIGFGSGMVNSYAYVGWIGDTGKGHLNTYWIDGKRPSNIHPTNENLTHVRCRSEDGIITLEFTRPLKPSCNQNDKPECKNIVDPTTPLKVIWAMGSKWTDEHLSEKNMHTVTSQRPVQVLLIRGSSEAEQGLQPVLAVHGFMMFLAWGILIPGGILAARYLKHVKGDGWYQIHIYLQYSGLAIILLGVLFAVAELRGFYVSSLHVKLGIAAIVFASVQPMNAYLRPEKPANGEDSSTKRLIWEYFHVIIGRGAIAVGIAALFTGMKHLGERYKVENVHDLSWVLITWFLIAASTVIYLEYHERQQRERLQGRSNWVLGNAEEEDSIDLLSQNDASTRKGSQSSGVIEVQLEPLNR</sequence>
<dbReference type="SUPFAM" id="SSF52058">
    <property type="entry name" value="L domain-like"/>
    <property type="match status" value="1"/>
</dbReference>
<keyword evidence="12" id="KW-0325">Glycoprotein</keyword>
<dbReference type="PANTHER" id="PTHR47281">
    <property type="entry name" value="OS09G0557700 PROTEIN"/>
    <property type="match status" value="1"/>
</dbReference>
<dbReference type="SMART" id="SM00686">
    <property type="entry name" value="DM13"/>
    <property type="match status" value="1"/>
</dbReference>
<dbReference type="InterPro" id="IPR001611">
    <property type="entry name" value="Leu-rich_rpt"/>
</dbReference>
<evidence type="ECO:0000256" key="6">
    <source>
        <dbReference type="ARBA" id="ARBA00022729"/>
    </source>
</evidence>
<dbReference type="Pfam" id="PF13855">
    <property type="entry name" value="LRR_8"/>
    <property type="match status" value="1"/>
</dbReference>
<dbReference type="SMART" id="SM00369">
    <property type="entry name" value="LRR_TYP"/>
    <property type="match status" value="4"/>
</dbReference>